<dbReference type="RefSeq" id="WP_016373301.1">
    <property type="nucleotide sequence ID" value="NZ_ANKB01000072.1"/>
</dbReference>
<gene>
    <name evidence="1" type="ORF">Lpl14_13692</name>
</gene>
<sequence>MSNETKRDVFEDALDAYDDSRPYPHPGYDSPAKLLDRYNAALPDDLPVIPELIGKYLKMWKHDHGDLFQAFDEGTSASLDGTKWESVQDWFDVAKDSFDTFARAWLLGVWRVEETGEIVKLEEEK</sequence>
<accession>A0A829GS11</accession>
<evidence type="ECO:0000313" key="2">
    <source>
        <dbReference type="Proteomes" id="UP000014285"/>
    </source>
</evidence>
<evidence type="ECO:0008006" key="3">
    <source>
        <dbReference type="Google" id="ProtNLM"/>
    </source>
</evidence>
<organism evidence="1 2">
    <name type="scientific">Lacticaseibacillus paracasei subsp. tolerans Lpl14</name>
    <dbReference type="NCBI Taxonomy" id="1256229"/>
    <lineage>
        <taxon>Bacteria</taxon>
        <taxon>Bacillati</taxon>
        <taxon>Bacillota</taxon>
        <taxon>Bacilli</taxon>
        <taxon>Lactobacillales</taxon>
        <taxon>Lactobacillaceae</taxon>
        <taxon>Lacticaseibacillus</taxon>
    </lineage>
</organism>
<evidence type="ECO:0000313" key="1">
    <source>
        <dbReference type="EMBL" id="EPC63037.1"/>
    </source>
</evidence>
<dbReference type="Proteomes" id="UP000014285">
    <property type="component" value="Unassembled WGS sequence"/>
</dbReference>
<comment type="caution">
    <text evidence="1">The sequence shown here is derived from an EMBL/GenBank/DDBJ whole genome shotgun (WGS) entry which is preliminary data.</text>
</comment>
<proteinExistence type="predicted"/>
<dbReference type="EMBL" id="ANKB01000072">
    <property type="protein sequence ID" value="EPC63037.1"/>
    <property type="molecule type" value="Genomic_DNA"/>
</dbReference>
<protein>
    <recommendedName>
        <fullName evidence="3">Phage protein</fullName>
    </recommendedName>
</protein>
<name>A0A829GS11_LACPA</name>
<dbReference type="AlphaFoldDB" id="A0A829GS11"/>
<reference evidence="1 2" key="1">
    <citation type="journal article" date="2013" name="PLoS ONE">
        <title>Lactobacillus paracasei comparative genomics: towards species pan-genome definition and exploitation of diversity.</title>
        <authorList>
            <person name="Smokvina T."/>
            <person name="Wels M."/>
            <person name="Polka J."/>
            <person name="Chervaux C."/>
            <person name="Brisse S."/>
            <person name="Boekhorst J."/>
            <person name="van Hylckama Vlieg J.E."/>
            <person name="Siezen R.J."/>
        </authorList>
    </citation>
    <scope>NUCLEOTIDE SEQUENCE [LARGE SCALE GENOMIC DNA]</scope>
    <source>
        <strain evidence="1 2">Lpl14</strain>
    </source>
</reference>